<dbReference type="AlphaFoldDB" id="A0AAD6X9D8"/>
<sequence length="270" mass="29802">MTVCKSADAYPSRLPTVRDTNTTVASVGKHGNDSGTHAHICPVPDIGNIINSLVHAALYKRARALRKHTRWGCIPPSGVYAQVPDHTWSVSEEAADELCTRVRAGNHSGPQDKSCSTPSLLCAVRVALSSLALLGSTVWHPAYCFGTPPCSTGIEELSRPSGRGTRWWSEAGRHAEEQRRAVAGRRNIGEVLARMSVRHTSILLECQICRSKENEREQSSGRAAKRFENENDIPEGRPWWRENSDPVRTRCNHNCARFADNTGSRQKANK</sequence>
<protein>
    <submittedName>
        <fullName evidence="2">Uncharacterized protein</fullName>
    </submittedName>
</protein>
<keyword evidence="3" id="KW-1185">Reference proteome</keyword>
<name>A0AAD6X9D8_9AGAR</name>
<dbReference type="Proteomes" id="UP001218188">
    <property type="component" value="Unassembled WGS sequence"/>
</dbReference>
<evidence type="ECO:0000313" key="2">
    <source>
        <dbReference type="EMBL" id="KAJ7040190.1"/>
    </source>
</evidence>
<evidence type="ECO:0000313" key="3">
    <source>
        <dbReference type="Proteomes" id="UP001218188"/>
    </source>
</evidence>
<dbReference type="EMBL" id="JARJCM010000023">
    <property type="protein sequence ID" value="KAJ7040190.1"/>
    <property type="molecule type" value="Genomic_DNA"/>
</dbReference>
<reference evidence="2" key="1">
    <citation type="submission" date="2023-03" db="EMBL/GenBank/DDBJ databases">
        <title>Massive genome expansion in bonnet fungi (Mycena s.s.) driven by repeated elements and novel gene families across ecological guilds.</title>
        <authorList>
            <consortium name="Lawrence Berkeley National Laboratory"/>
            <person name="Harder C.B."/>
            <person name="Miyauchi S."/>
            <person name="Viragh M."/>
            <person name="Kuo A."/>
            <person name="Thoen E."/>
            <person name="Andreopoulos B."/>
            <person name="Lu D."/>
            <person name="Skrede I."/>
            <person name="Drula E."/>
            <person name="Henrissat B."/>
            <person name="Morin E."/>
            <person name="Kohler A."/>
            <person name="Barry K."/>
            <person name="LaButti K."/>
            <person name="Morin E."/>
            <person name="Salamov A."/>
            <person name="Lipzen A."/>
            <person name="Mereny Z."/>
            <person name="Hegedus B."/>
            <person name="Baldrian P."/>
            <person name="Stursova M."/>
            <person name="Weitz H."/>
            <person name="Taylor A."/>
            <person name="Grigoriev I.V."/>
            <person name="Nagy L.G."/>
            <person name="Martin F."/>
            <person name="Kauserud H."/>
        </authorList>
    </citation>
    <scope>NUCLEOTIDE SEQUENCE</scope>
    <source>
        <strain evidence="2">CBHHK200</strain>
    </source>
</reference>
<feature type="region of interest" description="Disordered" evidence="1">
    <location>
        <begin position="217"/>
        <end position="244"/>
    </location>
</feature>
<accession>A0AAD6X9D8</accession>
<proteinExistence type="predicted"/>
<gene>
    <name evidence="2" type="ORF">C8F04DRAFT_1178285</name>
</gene>
<organism evidence="2 3">
    <name type="scientific">Mycena alexandri</name>
    <dbReference type="NCBI Taxonomy" id="1745969"/>
    <lineage>
        <taxon>Eukaryota</taxon>
        <taxon>Fungi</taxon>
        <taxon>Dikarya</taxon>
        <taxon>Basidiomycota</taxon>
        <taxon>Agaricomycotina</taxon>
        <taxon>Agaricomycetes</taxon>
        <taxon>Agaricomycetidae</taxon>
        <taxon>Agaricales</taxon>
        <taxon>Marasmiineae</taxon>
        <taxon>Mycenaceae</taxon>
        <taxon>Mycena</taxon>
    </lineage>
</organism>
<comment type="caution">
    <text evidence="2">The sequence shown here is derived from an EMBL/GenBank/DDBJ whole genome shotgun (WGS) entry which is preliminary data.</text>
</comment>
<evidence type="ECO:0000256" key="1">
    <source>
        <dbReference type="SAM" id="MobiDB-lite"/>
    </source>
</evidence>